<dbReference type="OMA" id="KNHYLID"/>
<dbReference type="Pfam" id="PF03311">
    <property type="entry name" value="Cornichon"/>
    <property type="match status" value="1"/>
</dbReference>
<accession>A0A2P6SK85</accession>
<dbReference type="GO" id="GO:0016192">
    <property type="term" value="P:vesicle-mediated transport"/>
    <property type="evidence" value="ECO:0007669"/>
    <property type="project" value="InterPro"/>
</dbReference>
<dbReference type="Gramene" id="PRQ59081">
    <property type="protein sequence ID" value="PRQ59081"/>
    <property type="gene ID" value="RchiOBHm_Chr1g0366241"/>
</dbReference>
<keyword evidence="5 6" id="KW-0472">Membrane</keyword>
<evidence type="ECO:0000256" key="2">
    <source>
        <dbReference type="ARBA" id="ARBA00010095"/>
    </source>
</evidence>
<feature type="transmembrane region" description="Helical" evidence="6">
    <location>
        <begin position="6"/>
        <end position="28"/>
    </location>
</feature>
<dbReference type="STRING" id="74649.A0A2P6SK85"/>
<dbReference type="AlphaFoldDB" id="A0A2P6SK85"/>
<evidence type="ECO:0000313" key="8">
    <source>
        <dbReference type="Proteomes" id="UP000238479"/>
    </source>
</evidence>
<comment type="caution">
    <text evidence="7">The sequence shown here is derived from an EMBL/GenBank/DDBJ whole genome shotgun (WGS) entry which is preliminary data.</text>
</comment>
<protein>
    <recommendedName>
        <fullName evidence="9">Cornichon</fullName>
    </recommendedName>
</protein>
<sequence>MEMLWTWLLSIFFILTLLYLVGYQLLCLMDLEDDYINSYDSSSRINRIVLPEFIVQGVFCVILFITRHWSMLPLALPHLYYNVNSYMKGRHLADVTEIVTC</sequence>
<dbReference type="SMART" id="SM01398">
    <property type="entry name" value="Cornichon"/>
    <property type="match status" value="1"/>
</dbReference>
<gene>
    <name evidence="7" type="ORF">RchiOBHm_Chr1g0366241</name>
</gene>
<feature type="transmembrane region" description="Helical" evidence="6">
    <location>
        <begin position="49"/>
        <end position="69"/>
    </location>
</feature>
<evidence type="ECO:0000256" key="6">
    <source>
        <dbReference type="SAM" id="Phobius"/>
    </source>
</evidence>
<name>A0A2P6SK85_ROSCH</name>
<keyword evidence="8" id="KW-1185">Reference proteome</keyword>
<comment type="similarity">
    <text evidence="2">Belongs to the cornichon family.</text>
</comment>
<dbReference type="PANTHER" id="PTHR12290">
    <property type="entry name" value="CORNICHON-RELATED"/>
    <property type="match status" value="1"/>
</dbReference>
<dbReference type="EMBL" id="PDCK01000039">
    <property type="protein sequence ID" value="PRQ59081.1"/>
    <property type="molecule type" value="Genomic_DNA"/>
</dbReference>
<dbReference type="InterPro" id="IPR003377">
    <property type="entry name" value="Cornichon"/>
</dbReference>
<dbReference type="GO" id="GO:0016020">
    <property type="term" value="C:membrane"/>
    <property type="evidence" value="ECO:0007669"/>
    <property type="project" value="UniProtKB-SubCell"/>
</dbReference>
<dbReference type="Proteomes" id="UP000238479">
    <property type="component" value="Chromosome 1"/>
</dbReference>
<evidence type="ECO:0008006" key="9">
    <source>
        <dbReference type="Google" id="ProtNLM"/>
    </source>
</evidence>
<evidence type="ECO:0000313" key="7">
    <source>
        <dbReference type="EMBL" id="PRQ59081.1"/>
    </source>
</evidence>
<evidence type="ECO:0000256" key="4">
    <source>
        <dbReference type="ARBA" id="ARBA00022989"/>
    </source>
</evidence>
<keyword evidence="3 6" id="KW-0812">Transmembrane</keyword>
<proteinExistence type="inferred from homology"/>
<organism evidence="7 8">
    <name type="scientific">Rosa chinensis</name>
    <name type="common">China rose</name>
    <dbReference type="NCBI Taxonomy" id="74649"/>
    <lineage>
        <taxon>Eukaryota</taxon>
        <taxon>Viridiplantae</taxon>
        <taxon>Streptophyta</taxon>
        <taxon>Embryophyta</taxon>
        <taxon>Tracheophyta</taxon>
        <taxon>Spermatophyta</taxon>
        <taxon>Magnoliopsida</taxon>
        <taxon>eudicotyledons</taxon>
        <taxon>Gunneridae</taxon>
        <taxon>Pentapetalae</taxon>
        <taxon>rosids</taxon>
        <taxon>fabids</taxon>
        <taxon>Rosales</taxon>
        <taxon>Rosaceae</taxon>
        <taxon>Rosoideae</taxon>
        <taxon>Rosoideae incertae sedis</taxon>
        <taxon>Rosa</taxon>
    </lineage>
</organism>
<evidence type="ECO:0000256" key="5">
    <source>
        <dbReference type="ARBA" id="ARBA00023136"/>
    </source>
</evidence>
<evidence type="ECO:0000256" key="1">
    <source>
        <dbReference type="ARBA" id="ARBA00004141"/>
    </source>
</evidence>
<comment type="subcellular location">
    <subcellularLocation>
        <location evidence="1">Membrane</location>
        <topology evidence="1">Multi-pass membrane protein</topology>
    </subcellularLocation>
</comment>
<reference evidence="7 8" key="1">
    <citation type="journal article" date="2018" name="Nat. Genet.">
        <title>The Rosa genome provides new insights in the design of modern roses.</title>
        <authorList>
            <person name="Bendahmane M."/>
        </authorList>
    </citation>
    <scope>NUCLEOTIDE SEQUENCE [LARGE SCALE GENOMIC DNA]</scope>
    <source>
        <strain evidence="8">cv. Old Blush</strain>
    </source>
</reference>
<keyword evidence="4 6" id="KW-1133">Transmembrane helix</keyword>
<evidence type="ECO:0000256" key="3">
    <source>
        <dbReference type="ARBA" id="ARBA00022692"/>
    </source>
</evidence>